<evidence type="ECO:0000256" key="7">
    <source>
        <dbReference type="ARBA" id="ARBA00022729"/>
    </source>
</evidence>
<feature type="binding site" evidence="15">
    <location>
        <position position="126"/>
    </location>
    <ligand>
        <name>substrate</name>
    </ligand>
</feature>
<evidence type="ECO:0000256" key="2">
    <source>
        <dbReference type="ARBA" id="ARBA00004418"/>
    </source>
</evidence>
<comment type="caution">
    <text evidence="19">The sequence shown here is derived from an EMBL/GenBank/DDBJ whole genome shotgun (WGS) entry which is preliminary data.</text>
</comment>
<evidence type="ECO:0000256" key="12">
    <source>
        <dbReference type="ARBA" id="ARBA00023016"/>
    </source>
</evidence>
<evidence type="ECO:0000259" key="18">
    <source>
        <dbReference type="PROSITE" id="PS50106"/>
    </source>
</evidence>
<dbReference type="InterPro" id="IPR001940">
    <property type="entry name" value="Peptidase_S1C"/>
</dbReference>
<evidence type="ECO:0000256" key="11">
    <source>
        <dbReference type="ARBA" id="ARBA00022825"/>
    </source>
</evidence>
<evidence type="ECO:0000256" key="5">
    <source>
        <dbReference type="ARBA" id="ARBA00013958"/>
    </source>
</evidence>
<dbReference type="GO" id="GO:0042597">
    <property type="term" value="C:periplasmic space"/>
    <property type="evidence" value="ECO:0007669"/>
    <property type="project" value="UniProtKB-SubCell"/>
</dbReference>
<evidence type="ECO:0000313" key="20">
    <source>
        <dbReference type="Proteomes" id="UP000057737"/>
    </source>
</evidence>
<keyword evidence="11" id="KW-0720">Serine protease</keyword>
<feature type="domain" description="PDZ" evidence="18">
    <location>
        <begin position="282"/>
        <end position="365"/>
    </location>
</feature>
<evidence type="ECO:0000256" key="10">
    <source>
        <dbReference type="ARBA" id="ARBA00022801"/>
    </source>
</evidence>
<evidence type="ECO:0000256" key="13">
    <source>
        <dbReference type="ARBA" id="ARBA00032850"/>
    </source>
</evidence>
<gene>
    <name evidence="19" type="ORF">AS156_26895</name>
</gene>
<evidence type="ECO:0000256" key="1">
    <source>
        <dbReference type="ARBA" id="ARBA00001772"/>
    </source>
</evidence>
<dbReference type="EMBL" id="LNCU01000010">
    <property type="protein sequence ID" value="KWV61031.1"/>
    <property type="molecule type" value="Genomic_DNA"/>
</dbReference>
<dbReference type="PRINTS" id="PR00834">
    <property type="entry name" value="PROTEASES2C"/>
</dbReference>
<keyword evidence="20" id="KW-1185">Reference proteome</keyword>
<dbReference type="AlphaFoldDB" id="A0A109K555"/>
<dbReference type="CDD" id="cd10839">
    <property type="entry name" value="cpPDZ1_DegP-like"/>
    <property type="match status" value="1"/>
</dbReference>
<comment type="catalytic activity">
    <reaction evidence="1">
        <text>Acts on substrates that are at least partially unfolded. The cleavage site P1 residue is normally between a pair of hydrophobic residues, such as Val-|-Val.</text>
        <dbReference type="EC" id="3.4.21.107"/>
    </reaction>
</comment>
<protein>
    <recommendedName>
        <fullName evidence="5">Probable periplasmic serine endoprotease DegP-like</fullName>
        <ecNumber evidence="4">3.4.21.107</ecNumber>
    </recommendedName>
    <alternativeName>
        <fullName evidence="13">Protease Do</fullName>
    </alternativeName>
</protein>
<dbReference type="Proteomes" id="UP000057737">
    <property type="component" value="Unassembled WGS sequence"/>
</dbReference>
<dbReference type="PROSITE" id="PS50106">
    <property type="entry name" value="PDZ"/>
    <property type="match status" value="2"/>
</dbReference>
<keyword evidence="8" id="KW-0677">Repeat</keyword>
<name>A0A109K555_9BRAD</name>
<comment type="subcellular location">
    <subcellularLocation>
        <location evidence="2">Periplasm</location>
    </subcellularLocation>
</comment>
<dbReference type="Pfam" id="PF13180">
    <property type="entry name" value="PDZ_2"/>
    <property type="match status" value="1"/>
</dbReference>
<dbReference type="FunFam" id="2.40.10.120:FF:000007">
    <property type="entry name" value="Periplasmic serine endoprotease DegP-like"/>
    <property type="match status" value="1"/>
</dbReference>
<dbReference type="SMART" id="SM00228">
    <property type="entry name" value="PDZ"/>
    <property type="match status" value="2"/>
</dbReference>
<proteinExistence type="inferred from homology"/>
<feature type="binding site" evidence="15">
    <location>
        <begin position="228"/>
        <end position="230"/>
    </location>
    <ligand>
        <name>substrate</name>
    </ligand>
</feature>
<feature type="active site" description="Charge relay system" evidence="14">
    <location>
        <position position="126"/>
    </location>
</feature>
<dbReference type="SUPFAM" id="SSF50156">
    <property type="entry name" value="PDZ domain-like"/>
    <property type="match status" value="2"/>
</dbReference>
<evidence type="ECO:0000256" key="14">
    <source>
        <dbReference type="PIRSR" id="PIRSR611782-1"/>
    </source>
</evidence>
<feature type="region of interest" description="Disordered" evidence="16">
    <location>
        <begin position="378"/>
        <end position="398"/>
    </location>
</feature>
<feature type="active site" description="Charge relay system" evidence="14">
    <location>
        <position position="156"/>
    </location>
</feature>
<sequence>MIAARPALSRRLRLMGAAISIGAASMLSSVPAFARGPDGIADMTEKVIDAVVNISTSQTIEAKGGAMPQLPPGSPFEEFFDDFFKNRRGPGGKGGDKGGEFQPRKTNSLGSGFIVDASGLVVTNNHVIADADEINVILNDGTKIKAEVVGIDKKTDLAVLRIKPPKPLTAVKFGDSDKIRLGDWVVAIGNPFSLGGTVTAGIVSAKNRDISQGPYDSYIQTDAAINRGNSGGPLFNLDGEVIGVNTLIISPTGGSIGLGFAVPSKTVAGVVEQLEKYGELRRGWLGVRIQQVTDEIAESLNIKPARGALVAGVDDKGPAKPAGIEPGDVVVKFDGKDVKDPKDLSRIVADTAVGKEVDVVVIRKGNEETRKVTLGRLEDNDKVQQANAKPKDEPVEKPVTQKALGLDLASLSKDLRTKYKIKDSVKGVIVTGVEGTSDAAEKRMSAGDVIVEVAQEAVSSAADIKNRVEKLKKDGKKSVLLLVSNGDGELRFVALSVQ</sequence>
<feature type="chain" id="PRO_5039617651" description="Probable periplasmic serine endoprotease DegP-like" evidence="17">
    <location>
        <begin position="35"/>
        <end position="498"/>
    </location>
</feature>
<dbReference type="OrthoDB" id="7358927at2"/>
<organism evidence="19 20">
    <name type="scientific">Bradyrhizobium macuxiense</name>
    <dbReference type="NCBI Taxonomy" id="1755647"/>
    <lineage>
        <taxon>Bacteria</taxon>
        <taxon>Pseudomonadati</taxon>
        <taxon>Pseudomonadota</taxon>
        <taxon>Alphaproteobacteria</taxon>
        <taxon>Hyphomicrobiales</taxon>
        <taxon>Nitrobacteraceae</taxon>
        <taxon>Bradyrhizobium</taxon>
    </lineage>
</organism>
<feature type="binding site" evidence="15">
    <location>
        <position position="156"/>
    </location>
    <ligand>
        <name>substrate</name>
    </ligand>
</feature>
<evidence type="ECO:0000313" key="19">
    <source>
        <dbReference type="EMBL" id="KWV61031.1"/>
    </source>
</evidence>
<dbReference type="GO" id="GO:0006508">
    <property type="term" value="P:proteolysis"/>
    <property type="evidence" value="ECO:0007669"/>
    <property type="project" value="UniProtKB-KW"/>
</dbReference>
<dbReference type="GO" id="GO:0004252">
    <property type="term" value="F:serine-type endopeptidase activity"/>
    <property type="evidence" value="ECO:0007669"/>
    <property type="project" value="InterPro"/>
</dbReference>
<evidence type="ECO:0000256" key="15">
    <source>
        <dbReference type="PIRSR" id="PIRSR611782-2"/>
    </source>
</evidence>
<evidence type="ECO:0000256" key="3">
    <source>
        <dbReference type="ARBA" id="ARBA00010541"/>
    </source>
</evidence>
<feature type="domain" description="PDZ" evidence="18">
    <location>
        <begin position="392"/>
        <end position="486"/>
    </location>
</feature>
<accession>A0A109K555</accession>
<evidence type="ECO:0000256" key="16">
    <source>
        <dbReference type="SAM" id="MobiDB-lite"/>
    </source>
</evidence>
<comment type="similarity">
    <text evidence="3">Belongs to the peptidase S1C family.</text>
</comment>
<keyword evidence="7 17" id="KW-0732">Signal</keyword>
<dbReference type="InterPro" id="IPR011782">
    <property type="entry name" value="Pept_S1C_Do"/>
</dbReference>
<keyword evidence="12" id="KW-0346">Stress response</keyword>
<reference evidence="19 20" key="1">
    <citation type="submission" date="2015-11" db="EMBL/GenBank/DDBJ databases">
        <title>Draft Genome Sequence of the Strain BR 10303 (Bradyrhizobium sp.) isolated from nodules of Centrolobium paraense.</title>
        <authorList>
            <person name="Zelli J.E."/>
            <person name="Simoes-Araujo J.L."/>
            <person name="Barauna A.C."/>
            <person name="Silva K."/>
        </authorList>
    </citation>
    <scope>NUCLEOTIDE SEQUENCE [LARGE SCALE GENOMIC DNA]</scope>
    <source>
        <strain evidence="19 20">BR 10303</strain>
    </source>
</reference>
<dbReference type="InterPro" id="IPR036034">
    <property type="entry name" value="PDZ_sf"/>
</dbReference>
<dbReference type="PANTHER" id="PTHR22939">
    <property type="entry name" value="SERINE PROTEASE FAMILY S1C HTRA-RELATED"/>
    <property type="match status" value="1"/>
</dbReference>
<evidence type="ECO:0000256" key="8">
    <source>
        <dbReference type="ARBA" id="ARBA00022737"/>
    </source>
</evidence>
<keyword evidence="10" id="KW-0378">Hydrolase</keyword>
<dbReference type="InterPro" id="IPR001478">
    <property type="entry name" value="PDZ"/>
</dbReference>
<dbReference type="RefSeq" id="WP_066499130.1">
    <property type="nucleotide sequence ID" value="NZ_LNCU01000010.1"/>
</dbReference>
<feature type="active site" description="Charge relay system" evidence="14">
    <location>
        <position position="230"/>
    </location>
</feature>
<dbReference type="InterPro" id="IPR009003">
    <property type="entry name" value="Peptidase_S1_PA"/>
</dbReference>
<evidence type="ECO:0000256" key="6">
    <source>
        <dbReference type="ARBA" id="ARBA00022670"/>
    </source>
</evidence>
<feature type="signal peptide" evidence="17">
    <location>
        <begin position="1"/>
        <end position="34"/>
    </location>
</feature>
<dbReference type="NCBIfam" id="TIGR02037">
    <property type="entry name" value="degP_htrA_DO"/>
    <property type="match status" value="1"/>
</dbReference>
<evidence type="ECO:0000256" key="4">
    <source>
        <dbReference type="ARBA" id="ARBA00013035"/>
    </source>
</evidence>
<dbReference type="Pfam" id="PF13365">
    <property type="entry name" value="Trypsin_2"/>
    <property type="match status" value="1"/>
</dbReference>
<dbReference type="PANTHER" id="PTHR22939:SF130">
    <property type="entry name" value="PERIPLASMIC SERINE ENDOPROTEASE DEGP-LIKE-RELATED"/>
    <property type="match status" value="1"/>
</dbReference>
<keyword evidence="6 19" id="KW-0645">Protease</keyword>
<dbReference type="Gene3D" id="2.30.42.10">
    <property type="match status" value="1"/>
</dbReference>
<dbReference type="Gene3D" id="2.30.42.60">
    <property type="match status" value="1"/>
</dbReference>
<dbReference type="EC" id="3.4.21.107" evidence="4"/>
<dbReference type="SUPFAM" id="SSF50494">
    <property type="entry name" value="Trypsin-like serine proteases"/>
    <property type="match status" value="1"/>
</dbReference>
<keyword evidence="9" id="KW-0574">Periplasm</keyword>
<evidence type="ECO:0000256" key="9">
    <source>
        <dbReference type="ARBA" id="ARBA00022764"/>
    </source>
</evidence>
<dbReference type="Gene3D" id="2.40.10.120">
    <property type="match status" value="1"/>
</dbReference>
<evidence type="ECO:0000256" key="17">
    <source>
        <dbReference type="SAM" id="SignalP"/>
    </source>
</evidence>